<evidence type="ECO:0000313" key="4">
    <source>
        <dbReference type="Proteomes" id="UP000594454"/>
    </source>
</evidence>
<organism evidence="3 4">
    <name type="scientific">Hermetia illucens</name>
    <name type="common">Black soldier fly</name>
    <dbReference type="NCBI Taxonomy" id="343691"/>
    <lineage>
        <taxon>Eukaryota</taxon>
        <taxon>Metazoa</taxon>
        <taxon>Ecdysozoa</taxon>
        <taxon>Arthropoda</taxon>
        <taxon>Hexapoda</taxon>
        <taxon>Insecta</taxon>
        <taxon>Pterygota</taxon>
        <taxon>Neoptera</taxon>
        <taxon>Endopterygota</taxon>
        <taxon>Diptera</taxon>
        <taxon>Brachycera</taxon>
        <taxon>Stratiomyomorpha</taxon>
        <taxon>Stratiomyidae</taxon>
        <taxon>Hermetiinae</taxon>
        <taxon>Hermetia</taxon>
    </lineage>
</organism>
<dbReference type="GO" id="GO:0005506">
    <property type="term" value="F:iron ion binding"/>
    <property type="evidence" value="ECO:0007669"/>
    <property type="project" value="InterPro"/>
</dbReference>
<dbReference type="GO" id="GO:0016491">
    <property type="term" value="F:oxidoreductase activity"/>
    <property type="evidence" value="ECO:0007669"/>
    <property type="project" value="InterPro"/>
</dbReference>
<name>A0A7R8UD48_HERIL</name>
<sequence length="168" mass="18488">MYDIWGLCLSEVEVDILTGNLLINRVDILEDTGESLSPSIDIGQIEGAFIMGVGYWLTEKLVFNRQTGELLTNRTWNYKPPGVKDIPIDFRITLLQNSPNPAGFLRSKATGEPAICLSVSVLFALRRALESSRADAGLAPNWFHLGAPTSPEETVLNSGTSVDMFFLQ</sequence>
<protein>
    <recommendedName>
        <fullName evidence="2">Aldehyde oxidase/xanthine dehydrogenase second molybdopterin binding domain-containing protein</fullName>
    </recommendedName>
</protein>
<dbReference type="PANTHER" id="PTHR11908">
    <property type="entry name" value="XANTHINE DEHYDROGENASE"/>
    <property type="match status" value="1"/>
</dbReference>
<dbReference type="Gene3D" id="3.30.365.10">
    <property type="entry name" value="Aldehyde oxidase/xanthine dehydrogenase, molybdopterin binding domain"/>
    <property type="match status" value="1"/>
</dbReference>
<keyword evidence="1" id="KW-0500">Molybdenum</keyword>
<evidence type="ECO:0000313" key="3">
    <source>
        <dbReference type="EMBL" id="CAD7078522.1"/>
    </source>
</evidence>
<proteinExistence type="predicted"/>
<dbReference type="InterPro" id="IPR037165">
    <property type="entry name" value="AldOxase/xan_DH_Mopterin-bd_sf"/>
</dbReference>
<reference evidence="3 4" key="1">
    <citation type="submission" date="2020-11" db="EMBL/GenBank/DDBJ databases">
        <authorList>
            <person name="Wallbank WR R."/>
            <person name="Pardo Diaz C."/>
            <person name="Kozak K."/>
            <person name="Martin S."/>
            <person name="Jiggins C."/>
            <person name="Moest M."/>
            <person name="Warren A I."/>
            <person name="Generalovic N T."/>
            <person name="Byers J.R.P. K."/>
            <person name="Montejo-Kovacevich G."/>
            <person name="Yen C E."/>
        </authorList>
    </citation>
    <scope>NUCLEOTIDE SEQUENCE [LARGE SCALE GENOMIC DNA]</scope>
</reference>
<dbReference type="FunFam" id="3.30.365.10:FF:000009">
    <property type="entry name" value="Aldehyde oxidase"/>
    <property type="match status" value="1"/>
</dbReference>
<dbReference type="InterPro" id="IPR016208">
    <property type="entry name" value="Ald_Oxase/xanthine_DH-like"/>
</dbReference>
<accession>A0A7R8UD48</accession>
<dbReference type="SUPFAM" id="SSF56003">
    <property type="entry name" value="Molybdenum cofactor-binding domain"/>
    <property type="match status" value="1"/>
</dbReference>
<keyword evidence="4" id="KW-1185">Reference proteome</keyword>
<dbReference type="Pfam" id="PF20256">
    <property type="entry name" value="MoCoBD_2"/>
    <property type="match status" value="1"/>
</dbReference>
<evidence type="ECO:0000259" key="2">
    <source>
        <dbReference type="Pfam" id="PF20256"/>
    </source>
</evidence>
<dbReference type="InParanoid" id="A0A7R8UD48"/>
<dbReference type="InterPro" id="IPR046867">
    <property type="entry name" value="AldOxase/xan_DH_MoCoBD2"/>
</dbReference>
<dbReference type="OrthoDB" id="8300278at2759"/>
<gene>
    <name evidence="3" type="ORF">HERILL_LOCUS1783</name>
</gene>
<dbReference type="AlphaFoldDB" id="A0A7R8UD48"/>
<dbReference type="PANTHER" id="PTHR11908:SF132">
    <property type="entry name" value="ALDEHYDE OXIDASE 1-RELATED"/>
    <property type="match status" value="1"/>
</dbReference>
<feature type="domain" description="Aldehyde oxidase/xanthine dehydrogenase second molybdopterin binding" evidence="2">
    <location>
        <begin position="5"/>
        <end position="87"/>
    </location>
</feature>
<dbReference type="EMBL" id="LR899009">
    <property type="protein sequence ID" value="CAD7078522.1"/>
    <property type="molecule type" value="Genomic_DNA"/>
</dbReference>
<evidence type="ECO:0000256" key="1">
    <source>
        <dbReference type="ARBA" id="ARBA00022505"/>
    </source>
</evidence>
<dbReference type="Proteomes" id="UP000594454">
    <property type="component" value="Chromosome 1"/>
</dbReference>